<keyword evidence="2" id="KW-1185">Reference proteome</keyword>
<dbReference type="EMBL" id="JAHESF010000047">
    <property type="protein sequence ID" value="MBT1700736.1"/>
    <property type="molecule type" value="Genomic_DNA"/>
</dbReference>
<sequence length="290" mass="32587">MMRRLLIVVVVVTVLYKHGSAQDLNPEYYQPYVIPVSFAGNYLKIEYGALMGSKQPAPEAYTFGMLNNMLQGTYKPKFKSIASFEMGWSFPKTKIRDVEQRNFGVTGDISLKGLKAPFDLKGPTDKNIKATYTKAISAYSFGAGVNLNYRFLRKHFVRVGLKLYPTLLMCPDMFVQITTPNATNEANSSRSVITAGKQNPVKNGVISKYDSKATSVFTLQYAYGADVILFKTFMAGISYNHAVINADYKYYNDSRNSFGQPTLTTKSFKSNLNYSHVALRAGFYFSRGYR</sequence>
<dbReference type="Proteomes" id="UP001319200">
    <property type="component" value="Unassembled WGS sequence"/>
</dbReference>
<protein>
    <recommendedName>
        <fullName evidence="3">Outer membrane protein beta-barrel domain-containing protein</fullName>
    </recommendedName>
</protein>
<evidence type="ECO:0000313" key="2">
    <source>
        <dbReference type="Proteomes" id="UP001319200"/>
    </source>
</evidence>
<evidence type="ECO:0008006" key="3">
    <source>
        <dbReference type="Google" id="ProtNLM"/>
    </source>
</evidence>
<dbReference type="AlphaFoldDB" id="A0AAP2DQQ4"/>
<dbReference type="RefSeq" id="WP_254169422.1">
    <property type="nucleotide sequence ID" value="NZ_JAHESF010000047.1"/>
</dbReference>
<comment type="caution">
    <text evidence="1">The sequence shown here is derived from an EMBL/GenBank/DDBJ whole genome shotgun (WGS) entry which is preliminary data.</text>
</comment>
<name>A0AAP2DQQ4_9BACT</name>
<proteinExistence type="predicted"/>
<reference evidence="1 2" key="1">
    <citation type="submission" date="2021-05" db="EMBL/GenBank/DDBJ databases">
        <title>A Polyphasic approach of four new species of the genus Ohtaekwangia: Ohtaekwangia histidinii sp. nov., Ohtaekwangia cretensis sp. nov., Ohtaekwangia indiensis sp. nov., Ohtaekwangia reichenbachii sp. nov. from diverse environment.</title>
        <authorList>
            <person name="Octaviana S."/>
        </authorList>
    </citation>
    <scope>NUCLEOTIDE SEQUENCE [LARGE SCALE GENOMIC DNA]</scope>
    <source>
        <strain evidence="1 2">PWU4</strain>
    </source>
</reference>
<gene>
    <name evidence="1" type="ORF">KK083_27850</name>
</gene>
<accession>A0AAP2DQQ4</accession>
<evidence type="ECO:0000313" key="1">
    <source>
        <dbReference type="EMBL" id="MBT1700736.1"/>
    </source>
</evidence>
<organism evidence="1 2">
    <name type="scientific">Chryseosolibacter histidini</name>
    <dbReference type="NCBI Taxonomy" id="2782349"/>
    <lineage>
        <taxon>Bacteria</taxon>
        <taxon>Pseudomonadati</taxon>
        <taxon>Bacteroidota</taxon>
        <taxon>Cytophagia</taxon>
        <taxon>Cytophagales</taxon>
        <taxon>Chryseotaleaceae</taxon>
        <taxon>Chryseosolibacter</taxon>
    </lineage>
</organism>